<dbReference type="RefSeq" id="WP_226395370.1">
    <property type="nucleotide sequence ID" value="NZ_JADCKL010000012.1"/>
</dbReference>
<dbReference type="EMBL" id="JADCKL010000012">
    <property type="protein sequence ID" value="MBE5063961.1"/>
    <property type="molecule type" value="Genomic_DNA"/>
</dbReference>
<comment type="caution">
    <text evidence="1">The sequence shown here is derived from an EMBL/GenBank/DDBJ whole genome shotgun (WGS) entry which is preliminary data.</text>
</comment>
<evidence type="ECO:0000313" key="1">
    <source>
        <dbReference type="EMBL" id="MBE5063961.1"/>
    </source>
</evidence>
<reference evidence="1 2" key="1">
    <citation type="submission" date="2020-10" db="EMBL/GenBank/DDBJ databases">
        <title>ChiBAC.</title>
        <authorList>
            <person name="Zenner C."/>
            <person name="Hitch T.C.A."/>
            <person name="Clavel T."/>
        </authorList>
    </citation>
    <scope>NUCLEOTIDE SEQUENCE [LARGE SCALE GENOMIC DNA]</scope>
    <source>
        <strain evidence="1 2">DSM 108991</strain>
    </source>
</reference>
<proteinExistence type="predicted"/>
<evidence type="ECO:0000313" key="2">
    <source>
        <dbReference type="Proteomes" id="UP000758652"/>
    </source>
</evidence>
<protein>
    <submittedName>
        <fullName evidence="1">Uncharacterized protein</fullName>
    </submittedName>
</protein>
<name>A0ABR9RLX2_9FIRM</name>
<organism evidence="1 2">
    <name type="scientific">Claveliimonas monacensis</name>
    <dbReference type="NCBI Taxonomy" id="2779351"/>
    <lineage>
        <taxon>Bacteria</taxon>
        <taxon>Bacillati</taxon>
        <taxon>Bacillota</taxon>
        <taxon>Clostridia</taxon>
        <taxon>Lachnospirales</taxon>
        <taxon>Lachnospiraceae</taxon>
        <taxon>Claveliimonas</taxon>
    </lineage>
</organism>
<dbReference type="Proteomes" id="UP000758652">
    <property type="component" value="Unassembled WGS sequence"/>
</dbReference>
<accession>A0ABR9RLX2</accession>
<sequence length="94" mass="11288">MIKYRPVRSTLSEAMEEEQFFDTIDAMFDYIVKDWQQFGNDLFSKEDLSIEEKPGKDKRINWKECREVYVKRMGQEMYTTPQCIGYCSFEDSNV</sequence>
<gene>
    <name evidence="1" type="ORF">INF30_11925</name>
</gene>
<keyword evidence="2" id="KW-1185">Reference proteome</keyword>